<evidence type="ECO:0000313" key="5">
    <source>
        <dbReference type="EMBL" id="CAD7621141.1"/>
    </source>
</evidence>
<keyword evidence="2" id="KW-0862">Zinc</keyword>
<dbReference type="Gene3D" id="3.30.740.10">
    <property type="entry name" value="Protein Inhibitor Of Neuronal Nitric Oxide Synthase"/>
    <property type="match status" value="2"/>
</dbReference>
<dbReference type="SMART" id="SM00184">
    <property type="entry name" value="RING"/>
    <property type="match status" value="1"/>
</dbReference>
<dbReference type="InterPro" id="IPR001372">
    <property type="entry name" value="Dynein_light_chain_typ-1/2"/>
</dbReference>
<proteinExistence type="predicted"/>
<accession>A0A7R9PV75</accession>
<dbReference type="SUPFAM" id="SSF57850">
    <property type="entry name" value="RING/U-box"/>
    <property type="match status" value="1"/>
</dbReference>
<evidence type="ECO:0000256" key="1">
    <source>
        <dbReference type="ARBA" id="ARBA00022771"/>
    </source>
</evidence>
<dbReference type="Gene3D" id="3.30.40.10">
    <property type="entry name" value="Zinc/RING finger domain, C3HC4 (zinc finger)"/>
    <property type="match status" value="2"/>
</dbReference>
<protein>
    <recommendedName>
        <fullName evidence="4">RING-type domain-containing protein</fullName>
    </recommendedName>
</protein>
<dbReference type="GO" id="GO:0016567">
    <property type="term" value="P:protein ubiquitination"/>
    <property type="evidence" value="ECO:0007669"/>
    <property type="project" value="InterPro"/>
</dbReference>
<dbReference type="OrthoDB" id="1737200at2759"/>
<evidence type="ECO:0000313" key="6">
    <source>
        <dbReference type="Proteomes" id="UP000759131"/>
    </source>
</evidence>
<dbReference type="GO" id="GO:0007017">
    <property type="term" value="P:microtubule-based process"/>
    <property type="evidence" value="ECO:0007669"/>
    <property type="project" value="InterPro"/>
</dbReference>
<organism evidence="5">
    <name type="scientific">Medioppia subpectinata</name>
    <dbReference type="NCBI Taxonomy" id="1979941"/>
    <lineage>
        <taxon>Eukaryota</taxon>
        <taxon>Metazoa</taxon>
        <taxon>Ecdysozoa</taxon>
        <taxon>Arthropoda</taxon>
        <taxon>Chelicerata</taxon>
        <taxon>Arachnida</taxon>
        <taxon>Acari</taxon>
        <taxon>Acariformes</taxon>
        <taxon>Sarcoptiformes</taxon>
        <taxon>Oribatida</taxon>
        <taxon>Brachypylina</taxon>
        <taxon>Oppioidea</taxon>
        <taxon>Oppiidae</taxon>
        <taxon>Medioppia</taxon>
    </lineage>
</organism>
<evidence type="ECO:0000259" key="4">
    <source>
        <dbReference type="PROSITE" id="PS50089"/>
    </source>
</evidence>
<gene>
    <name evidence="5" type="ORF">OSB1V03_LOCUS1617</name>
</gene>
<evidence type="ECO:0000256" key="2">
    <source>
        <dbReference type="ARBA" id="ARBA00022833"/>
    </source>
</evidence>
<dbReference type="GO" id="GO:0004842">
    <property type="term" value="F:ubiquitin-protein transferase activity"/>
    <property type="evidence" value="ECO:0007669"/>
    <property type="project" value="InterPro"/>
</dbReference>
<dbReference type="SMART" id="SM01375">
    <property type="entry name" value="Dynein_light"/>
    <property type="match status" value="3"/>
</dbReference>
<evidence type="ECO:0000256" key="3">
    <source>
        <dbReference type="PROSITE-ProRule" id="PRU00175"/>
    </source>
</evidence>
<dbReference type="InterPro" id="IPR003613">
    <property type="entry name" value="Ubox_domain"/>
</dbReference>
<dbReference type="SUPFAM" id="SSF54648">
    <property type="entry name" value="DLC"/>
    <property type="match status" value="2"/>
</dbReference>
<dbReference type="InterPro" id="IPR037177">
    <property type="entry name" value="DLC_sf"/>
</dbReference>
<reference evidence="5" key="1">
    <citation type="submission" date="2020-11" db="EMBL/GenBank/DDBJ databases">
        <authorList>
            <person name="Tran Van P."/>
        </authorList>
    </citation>
    <scope>NUCLEOTIDE SEQUENCE</scope>
</reference>
<dbReference type="PROSITE" id="PS50089">
    <property type="entry name" value="ZF_RING_2"/>
    <property type="match status" value="1"/>
</dbReference>
<dbReference type="GO" id="GO:0030286">
    <property type="term" value="C:dynein complex"/>
    <property type="evidence" value="ECO:0007669"/>
    <property type="project" value="InterPro"/>
</dbReference>
<name>A0A7R9PV75_9ACAR</name>
<dbReference type="InterPro" id="IPR013083">
    <property type="entry name" value="Znf_RING/FYVE/PHD"/>
</dbReference>
<dbReference type="InterPro" id="IPR001841">
    <property type="entry name" value="Znf_RING"/>
</dbReference>
<keyword evidence="6" id="KW-1185">Reference proteome</keyword>
<dbReference type="EMBL" id="CAJPIZ010000492">
    <property type="protein sequence ID" value="CAG2101571.1"/>
    <property type="molecule type" value="Genomic_DNA"/>
</dbReference>
<dbReference type="EMBL" id="OC855067">
    <property type="protein sequence ID" value="CAD7621141.1"/>
    <property type="molecule type" value="Genomic_DNA"/>
</dbReference>
<sequence length="900" mass="104348">MPGYVRDRFPDLSAEDRDDYTCSICQEIFNTPVTTTCCRQTFCEDCITQWLQTNTTCPYDRKPLTTSQLYQPSRAMANTLGRFRIRCDYWTNGCREVIKLDDLPQHTANCRYKSATCAKCDGTIIPGHDCIEVLRAKIETLRVVNKLLTKDHDHSTQSEPQLLDECRRHLSAPVVLDNTMSADMTDKTLAILRQQLTEQNSVYFVCRHVCEGLDLEYDSEWHCTADWRGGYVGRYLQGLLNWPVLKARLKHKKITRKLNEIDTNMNASMVSVVTDIVFEAIDRSDTMIHTVSAKDNNNMTKRCEYWDNGCRQVVTQCDLKEHTDNCRYQRTQCLQCHCVHIWGHNCIETMRADILALKLADNDAKSDHGDNSGHDILSIHNQTLSDDQILAECRRHLLAHVVIYNTMNADMTDKTLSIIRKQLRKQSSVYEVCKRVAQYMDLQFGTDWHCLADLTGDSVAYFKSPMVKYFKVKYTPMTFTLFYSKKFDLGVLKARIRHNTIIRKLDIIRTDMNESMQSVVTDIVFEAIKQTDTMNDTMTDIKVKMQAKYPAQKWRVYLVCKHVCECLDLEYDSEWHCTADWRGGYIGHYMDGQLNWLVLKARLKHKKITRKLNEIETNMDETMVSVVTGIMFDGIDRSDTMIDAVAKDNNNITERYEYWDNGCRQVVKQSDLKKHTVNCRYKRTQCSKCHCVHRSGHDCIESLRADILALKLADNNARSGHGNNSVNGISSINNHMLSEDQILAECRQHLSAPVVIYNIMSVDMTDKTLSIIRKQLRKQSSVYEVCKRVAQYMDLQFGTDWHCLADLTGDSVAYFKSSMVKYLKVKYTPMAFTLFYSKKLDLEVLKGRIMRKLSRETRRAKDNEIAIREVFAKQENLKLRCEIAQLMTEMTKLRCHLNYR</sequence>
<dbReference type="PANTHER" id="PTHR10131">
    <property type="entry name" value="TNF RECEPTOR ASSOCIATED FACTOR"/>
    <property type="match status" value="1"/>
</dbReference>
<dbReference type="Pfam" id="PF13923">
    <property type="entry name" value="zf-C3HC4_2"/>
    <property type="match status" value="1"/>
</dbReference>
<dbReference type="GO" id="GO:0008270">
    <property type="term" value="F:zinc ion binding"/>
    <property type="evidence" value="ECO:0007669"/>
    <property type="project" value="UniProtKB-KW"/>
</dbReference>
<dbReference type="Proteomes" id="UP000759131">
    <property type="component" value="Unassembled WGS sequence"/>
</dbReference>
<feature type="domain" description="RING-type" evidence="4">
    <location>
        <begin position="22"/>
        <end position="61"/>
    </location>
</feature>
<keyword evidence="1 3" id="KW-0863">Zinc-finger</keyword>
<dbReference type="SMART" id="SM00504">
    <property type="entry name" value="Ubox"/>
    <property type="match status" value="1"/>
</dbReference>
<dbReference type="PANTHER" id="PTHR10131:SF94">
    <property type="entry name" value="TNF RECEPTOR-ASSOCIATED FACTOR 4"/>
    <property type="match status" value="1"/>
</dbReference>
<dbReference type="AlphaFoldDB" id="A0A7R9PV75"/>
<keyword evidence="1 3" id="KW-0479">Metal-binding</keyword>